<dbReference type="PANTHER" id="PTHR24198:SF165">
    <property type="entry name" value="ANKYRIN REPEAT-CONTAINING PROTEIN-RELATED"/>
    <property type="match status" value="1"/>
</dbReference>
<dbReference type="GeneID" id="19946686"/>
<evidence type="ECO:0000313" key="3">
    <source>
        <dbReference type="EMBL" id="EQC36507.1"/>
    </source>
</evidence>
<dbReference type="InterPro" id="IPR036770">
    <property type="entry name" value="Ankyrin_rpt-contain_sf"/>
</dbReference>
<dbReference type="VEuPathDB" id="FungiDB:SDRG_05959"/>
<sequence>MGLTPKEACASTGPRYGYLSPWSDPRLEFRQLRVVNDAKTLFHAGCHACETTMASALDASMGRLQLHVPTSIGVLPNVSLQLQVHSHARLADLRIIQCFYFGPNDVIVLDNSLGCVPAHVTHRWGLPWRSAFFERPLHQAESVPSDIFVFERGSLFLHMRVDVWFFDQASESTRLCDSIRDGFAHLVLESLHRGVLSWPQPPPALHEAVRKRYPTLLSLLLDHSIPVDTYDAKARTALLVAVEDDAEAMAVLLLQRGAAPNKETDGSSPLFRAIQLGRLSMVACMLQHNRRAVVDAIAPANGTDPDSRNLSGLMYAYRCNQPEIAEELLQAGASVLGPPTGHSSVLYYCVAYLTDEDTQHAHVKRLLALGAACEIYKASFVKPSAIEHAIRVRAYTTVALLVSYPGMAEDPIAVSYRPTLHRLAIECDDDGRMLRTLHLEYYESDEVDNTSVRHVLHLKWLRQNVERLALEEQHHEYP</sequence>
<evidence type="ECO:0000256" key="1">
    <source>
        <dbReference type="ARBA" id="ARBA00022737"/>
    </source>
</evidence>
<accession>T0S1I4</accession>
<evidence type="ECO:0000313" key="4">
    <source>
        <dbReference type="Proteomes" id="UP000030762"/>
    </source>
</evidence>
<dbReference type="InterPro" id="IPR002110">
    <property type="entry name" value="Ankyrin_rpt"/>
</dbReference>
<dbReference type="RefSeq" id="XP_008609928.1">
    <property type="nucleotide sequence ID" value="XM_008611706.1"/>
</dbReference>
<dbReference type="STRING" id="1156394.T0S1I4"/>
<reference evidence="3 4" key="1">
    <citation type="submission" date="2012-04" db="EMBL/GenBank/DDBJ databases">
        <title>The Genome Sequence of Saprolegnia declina VS20.</title>
        <authorList>
            <consortium name="The Broad Institute Genome Sequencing Platform"/>
            <person name="Russ C."/>
            <person name="Nusbaum C."/>
            <person name="Tyler B."/>
            <person name="van West P."/>
            <person name="Dieguez-Uribeondo J."/>
            <person name="de Bruijn I."/>
            <person name="Tripathy S."/>
            <person name="Jiang R."/>
            <person name="Young S.K."/>
            <person name="Zeng Q."/>
            <person name="Gargeya S."/>
            <person name="Fitzgerald M."/>
            <person name="Haas B."/>
            <person name="Abouelleil A."/>
            <person name="Alvarado L."/>
            <person name="Arachchi H.M."/>
            <person name="Berlin A."/>
            <person name="Chapman S.B."/>
            <person name="Goldberg J."/>
            <person name="Griggs A."/>
            <person name="Gujja S."/>
            <person name="Hansen M."/>
            <person name="Howarth C."/>
            <person name="Imamovic A."/>
            <person name="Larimer J."/>
            <person name="McCowen C."/>
            <person name="Montmayeur A."/>
            <person name="Murphy C."/>
            <person name="Neiman D."/>
            <person name="Pearson M."/>
            <person name="Priest M."/>
            <person name="Roberts A."/>
            <person name="Saif S."/>
            <person name="Shea T."/>
            <person name="Sisk P."/>
            <person name="Sykes S."/>
            <person name="Wortman J."/>
            <person name="Nusbaum C."/>
            <person name="Birren B."/>
        </authorList>
    </citation>
    <scope>NUCLEOTIDE SEQUENCE [LARGE SCALE GENOMIC DNA]</scope>
    <source>
        <strain evidence="3 4">VS20</strain>
    </source>
</reference>
<dbReference type="InParanoid" id="T0S1I4"/>
<dbReference type="AlphaFoldDB" id="T0S1I4"/>
<gene>
    <name evidence="3" type="ORF">SDRG_05959</name>
</gene>
<dbReference type="EMBL" id="JH767147">
    <property type="protein sequence ID" value="EQC36507.1"/>
    <property type="molecule type" value="Genomic_DNA"/>
</dbReference>
<keyword evidence="4" id="KW-1185">Reference proteome</keyword>
<keyword evidence="1" id="KW-0677">Repeat</keyword>
<dbReference type="Pfam" id="PF12796">
    <property type="entry name" value="Ank_2"/>
    <property type="match status" value="1"/>
</dbReference>
<proteinExistence type="predicted"/>
<dbReference type="OrthoDB" id="70591at2759"/>
<evidence type="ECO:0000256" key="2">
    <source>
        <dbReference type="ARBA" id="ARBA00023043"/>
    </source>
</evidence>
<organism evidence="3 4">
    <name type="scientific">Saprolegnia diclina (strain VS20)</name>
    <dbReference type="NCBI Taxonomy" id="1156394"/>
    <lineage>
        <taxon>Eukaryota</taxon>
        <taxon>Sar</taxon>
        <taxon>Stramenopiles</taxon>
        <taxon>Oomycota</taxon>
        <taxon>Saprolegniomycetes</taxon>
        <taxon>Saprolegniales</taxon>
        <taxon>Saprolegniaceae</taxon>
        <taxon>Saprolegnia</taxon>
    </lineage>
</organism>
<dbReference type="SUPFAM" id="SSF48403">
    <property type="entry name" value="Ankyrin repeat"/>
    <property type="match status" value="1"/>
</dbReference>
<keyword evidence="2" id="KW-0040">ANK repeat</keyword>
<dbReference type="PANTHER" id="PTHR24198">
    <property type="entry name" value="ANKYRIN REPEAT AND PROTEIN KINASE DOMAIN-CONTAINING PROTEIN"/>
    <property type="match status" value="1"/>
</dbReference>
<dbReference type="OMA" id="GAACEIY"/>
<dbReference type="SMART" id="SM00248">
    <property type="entry name" value="ANK"/>
    <property type="match status" value="5"/>
</dbReference>
<protein>
    <submittedName>
        <fullName evidence="3">Uncharacterized protein</fullName>
    </submittedName>
</protein>
<name>T0S1I4_SAPDV</name>
<dbReference type="Proteomes" id="UP000030762">
    <property type="component" value="Unassembled WGS sequence"/>
</dbReference>
<dbReference type="Gene3D" id="1.25.40.20">
    <property type="entry name" value="Ankyrin repeat-containing domain"/>
    <property type="match status" value="1"/>
</dbReference>